<evidence type="ECO:0000313" key="2">
    <source>
        <dbReference type="Proteomes" id="UP000002433"/>
    </source>
</evidence>
<dbReference type="Proteomes" id="UP000002433">
    <property type="component" value="Chromosome"/>
</dbReference>
<proteinExistence type="predicted"/>
<protein>
    <submittedName>
        <fullName evidence="1">Uncharacterized protein</fullName>
    </submittedName>
</protein>
<dbReference type="HOGENOM" id="CLU_3384111_0_0_9"/>
<reference evidence="1 2" key="1">
    <citation type="journal article" date="2006" name="Proc. Natl. Acad. Sci. U.S.A.">
        <title>Molecular genetic anatomy of inter- and intraserotype variation in the human bacterial pathogen group A Streptococcus.</title>
        <authorList>
            <person name="Beres S.B."/>
            <person name="Richter E.W."/>
            <person name="Nagiec M.J."/>
            <person name="Sumby P."/>
            <person name="Porcella S.F."/>
            <person name="DeLeo F.R."/>
            <person name="Musser J.M."/>
        </authorList>
    </citation>
    <scope>NUCLEOTIDE SEQUENCE [LARGE SCALE GENOMIC DNA]</scope>
    <source>
        <strain evidence="1 2">MGAS9429</strain>
    </source>
</reference>
<accession>Q1JNM5</accession>
<sequence length="39" mass="4670">MIFLGNMKSYFLLKNHYDENMLALTHVLGLKKRKPFQKT</sequence>
<evidence type="ECO:0000313" key="1">
    <source>
        <dbReference type="EMBL" id="ABF31374.1"/>
    </source>
</evidence>
<gene>
    <name evidence="1" type="ordered locus">MGAS9429_Spy0186</name>
</gene>
<dbReference type="AlphaFoldDB" id="Q1JNM5"/>
<organism evidence="1 2">
    <name type="scientific">Streptococcus pyogenes serotype M12 (strain MGAS9429)</name>
    <dbReference type="NCBI Taxonomy" id="370551"/>
    <lineage>
        <taxon>Bacteria</taxon>
        <taxon>Bacillati</taxon>
        <taxon>Bacillota</taxon>
        <taxon>Bacilli</taxon>
        <taxon>Lactobacillales</taxon>
        <taxon>Streptococcaceae</taxon>
        <taxon>Streptococcus</taxon>
    </lineage>
</organism>
<dbReference type="EMBL" id="CP000259">
    <property type="protein sequence ID" value="ABF31374.1"/>
    <property type="molecule type" value="Genomic_DNA"/>
</dbReference>
<name>Q1JNM5_STRPC</name>
<dbReference type="KEGG" id="spk:MGAS9429_Spy0186"/>